<proteinExistence type="predicted"/>
<keyword evidence="3" id="KW-1185">Reference proteome</keyword>
<evidence type="ECO:0000313" key="3">
    <source>
        <dbReference type="Proteomes" id="UP001286313"/>
    </source>
</evidence>
<dbReference type="AlphaFoldDB" id="A0AAE1GP29"/>
<comment type="caution">
    <text evidence="2">The sequence shown here is derived from an EMBL/GenBank/DDBJ whole genome shotgun (WGS) entry which is preliminary data.</text>
</comment>
<evidence type="ECO:0000313" key="2">
    <source>
        <dbReference type="EMBL" id="KAK3896295.1"/>
    </source>
</evidence>
<dbReference type="EMBL" id="JAWQEG010000003">
    <property type="protein sequence ID" value="KAK3896295.1"/>
    <property type="molecule type" value="Genomic_DNA"/>
</dbReference>
<accession>A0AAE1GP29</accession>
<reference evidence="2" key="1">
    <citation type="submission" date="2023-10" db="EMBL/GenBank/DDBJ databases">
        <title>Genome assemblies of two species of porcelain crab, Petrolisthes cinctipes and Petrolisthes manimaculis (Anomura: Porcellanidae).</title>
        <authorList>
            <person name="Angst P."/>
        </authorList>
    </citation>
    <scope>NUCLEOTIDE SEQUENCE</scope>
    <source>
        <strain evidence="2">PB745_01</strain>
        <tissue evidence="2">Gill</tissue>
    </source>
</reference>
<name>A0AAE1GP29_PETCI</name>
<dbReference type="EMBL" id="JAWQEG010000823">
    <property type="protein sequence ID" value="KAK3885179.1"/>
    <property type="molecule type" value="Genomic_DNA"/>
</dbReference>
<protein>
    <submittedName>
        <fullName evidence="2">Uncharacterized protein</fullName>
    </submittedName>
</protein>
<gene>
    <name evidence="2" type="ORF">Pcinc_000039</name>
    <name evidence="1" type="ORF">Pcinc_010571</name>
</gene>
<sequence>MGVSDQQLVQELINITPTNSLDAVVKALCSRSCPTHCYHTITTSTDKCTRAISRYKEDKKGKLQQQQKVPPKSLPHSTCDSCVTHHVKDSCPVRQGHCPKTKQCLATGVTCDACGKMNHFKKQCLSTKPAGKASK</sequence>
<evidence type="ECO:0000313" key="1">
    <source>
        <dbReference type="EMBL" id="KAK3885179.1"/>
    </source>
</evidence>
<dbReference type="Proteomes" id="UP001286313">
    <property type="component" value="Unassembled WGS sequence"/>
</dbReference>
<organism evidence="2 3">
    <name type="scientific">Petrolisthes cinctipes</name>
    <name type="common">Flat porcelain crab</name>
    <dbReference type="NCBI Taxonomy" id="88211"/>
    <lineage>
        <taxon>Eukaryota</taxon>
        <taxon>Metazoa</taxon>
        <taxon>Ecdysozoa</taxon>
        <taxon>Arthropoda</taxon>
        <taxon>Crustacea</taxon>
        <taxon>Multicrustacea</taxon>
        <taxon>Malacostraca</taxon>
        <taxon>Eumalacostraca</taxon>
        <taxon>Eucarida</taxon>
        <taxon>Decapoda</taxon>
        <taxon>Pleocyemata</taxon>
        <taxon>Anomura</taxon>
        <taxon>Galatheoidea</taxon>
        <taxon>Porcellanidae</taxon>
        <taxon>Petrolisthes</taxon>
    </lineage>
</organism>